<dbReference type="Proteomes" id="UP000659388">
    <property type="component" value="Unassembled WGS sequence"/>
</dbReference>
<dbReference type="AlphaFoldDB" id="A0A937F394"/>
<evidence type="ECO:0000313" key="1">
    <source>
        <dbReference type="EMBL" id="MBL3655532.1"/>
    </source>
</evidence>
<evidence type="ECO:0000313" key="2">
    <source>
        <dbReference type="Proteomes" id="UP000659388"/>
    </source>
</evidence>
<proteinExistence type="predicted"/>
<dbReference type="RefSeq" id="WP_202243198.1">
    <property type="nucleotide sequence ID" value="NZ_JAESIY010000002.1"/>
</dbReference>
<name>A0A937F394_9BACT</name>
<dbReference type="EMBL" id="JAESIY010000002">
    <property type="protein sequence ID" value="MBL3655532.1"/>
    <property type="molecule type" value="Genomic_DNA"/>
</dbReference>
<reference evidence="1" key="1">
    <citation type="submission" date="2021-01" db="EMBL/GenBank/DDBJ databases">
        <title>Fulvivirga kasyanovii gen. nov., sp nov., a novel member of the phylum Bacteroidetes isolated from seawater in a mussel farm.</title>
        <authorList>
            <person name="Zhao L.-H."/>
            <person name="Wang Z.-J."/>
        </authorList>
    </citation>
    <scope>NUCLEOTIDE SEQUENCE</scope>
    <source>
        <strain evidence="1">2943</strain>
    </source>
</reference>
<sequence>MTSQKHIINKQIIEIHLSDRASSTDMQNKVSKLFHDKLMPILNKYCDNISADGGQYRIDELNLDLGKVSLAELETAFDEKLKEVLEHDEAVILKSDLVELERGKERPLETLFYFLMTGILPWWVQAQSREYLHHILNDLLINANAEVKSAIRRVGQDAEFSKRFLNTFSADQVTRCIELLMGHMPPSVAKAKEKLAILLKNSDGFEPAQWNKTFFGIVYNEVSTHGKVNSEEILIYKTIKTIGNIPLPDHLLPQGERRQKQHLIQDLQAAINNIKGLYQENQQWAAVFNQLADLINQPLFITFSQAQMESLLTYVHMLKNLRVEKQGAYQQVVEATIRPIAQRINEFRNQLKQKQPEVAVIEKVKNNFNKTDFIGVTNAGLVILWPFLIRLFENLHLLKERKFRNENAQQKSAAVLQYLVDADPTAFEGLLALNKVLCGLSLAAPLSIEPLADEEKELCDHMLKAVISRGPYWKNLKLLSFRTSYLQREGILSTKDGHWLLQVKKETYDITLEKLPWGFNTVKLPWMNEILLVEWL</sequence>
<organism evidence="1 2">
    <name type="scientific">Fulvivirga sediminis</name>
    <dbReference type="NCBI Taxonomy" id="2803949"/>
    <lineage>
        <taxon>Bacteria</taxon>
        <taxon>Pseudomonadati</taxon>
        <taxon>Bacteroidota</taxon>
        <taxon>Cytophagia</taxon>
        <taxon>Cytophagales</taxon>
        <taxon>Fulvivirgaceae</taxon>
        <taxon>Fulvivirga</taxon>
    </lineage>
</organism>
<accession>A0A937F394</accession>
<dbReference type="InterPro" id="IPR045538">
    <property type="entry name" value="CIS_TMP"/>
</dbReference>
<comment type="caution">
    <text evidence="1">The sequence shown here is derived from an EMBL/GenBank/DDBJ whole genome shotgun (WGS) entry which is preliminary data.</text>
</comment>
<protein>
    <submittedName>
        <fullName evidence="1">Uncharacterized protein</fullName>
    </submittedName>
</protein>
<dbReference type="Pfam" id="PF19268">
    <property type="entry name" value="CIS_TMP"/>
    <property type="match status" value="1"/>
</dbReference>
<keyword evidence="2" id="KW-1185">Reference proteome</keyword>
<gene>
    <name evidence="1" type="ORF">JL102_05275</name>
</gene>